<evidence type="ECO:0000259" key="1">
    <source>
        <dbReference type="Pfam" id="PF14231"/>
    </source>
</evidence>
<dbReference type="InterPro" id="IPR025951">
    <property type="entry name" value="GXWXG_dom"/>
</dbReference>
<reference evidence="3 4" key="1">
    <citation type="submission" date="2020-01" db="EMBL/GenBank/DDBJ databases">
        <title>Spongiivirga citrea KCTC 32990T.</title>
        <authorList>
            <person name="Wang G."/>
        </authorList>
    </citation>
    <scope>NUCLEOTIDE SEQUENCE [LARGE SCALE GENOMIC DNA]</scope>
    <source>
        <strain evidence="3 4">KCTC 32990</strain>
    </source>
</reference>
<keyword evidence="4" id="KW-1185">Reference proteome</keyword>
<dbReference type="EMBL" id="JAABOQ010000008">
    <property type="protein sequence ID" value="NER18959.1"/>
    <property type="molecule type" value="Genomic_DNA"/>
</dbReference>
<evidence type="ECO:0000259" key="2">
    <source>
        <dbReference type="Pfam" id="PF14232"/>
    </source>
</evidence>
<sequence length="150" mass="17463">MTNQEATAKFHQLTNSQDVIAFSELAEVFSELDPLNIDEILGSWKGGFFKTGRLIDWALKDYGIIKWIGKNYISENKVKALRYCFLGLNFSMPIIGRARVRHLAFREKVSTAMIYNHLPIIDHFRKVDDDTLMGVMDFKGKIVLYFYLYR</sequence>
<comment type="caution">
    <text evidence="3">The sequence shown here is derived from an EMBL/GenBank/DDBJ whole genome shotgun (WGS) entry which is preliminary data.</text>
</comment>
<dbReference type="Gene3D" id="2.40.128.580">
    <property type="entry name" value="GXWXG domain"/>
    <property type="match status" value="1"/>
</dbReference>
<gene>
    <name evidence="3" type="ORF">GWK10_17220</name>
</gene>
<feature type="domain" description="GXWXG" evidence="1">
    <location>
        <begin position="27"/>
        <end position="81"/>
    </location>
</feature>
<evidence type="ECO:0000313" key="3">
    <source>
        <dbReference type="EMBL" id="NER18959.1"/>
    </source>
</evidence>
<protein>
    <submittedName>
        <fullName evidence="3">DUF4334 domain-containing protein</fullName>
    </submittedName>
</protein>
<accession>A0A6M0CSR9</accession>
<proteinExistence type="predicted"/>
<dbReference type="InterPro" id="IPR025568">
    <property type="entry name" value="DUF4334"/>
</dbReference>
<dbReference type="RefSeq" id="WP_164033642.1">
    <property type="nucleotide sequence ID" value="NZ_JAABOQ010000008.1"/>
</dbReference>
<dbReference type="AlphaFoldDB" id="A0A6M0CSR9"/>
<feature type="domain" description="DUF4334" evidence="2">
    <location>
        <begin position="96"/>
        <end position="150"/>
    </location>
</feature>
<name>A0A6M0CSR9_9FLAO</name>
<organism evidence="3 4">
    <name type="scientific">Spongiivirga citrea</name>
    <dbReference type="NCBI Taxonomy" id="1481457"/>
    <lineage>
        <taxon>Bacteria</taxon>
        <taxon>Pseudomonadati</taxon>
        <taxon>Bacteroidota</taxon>
        <taxon>Flavobacteriia</taxon>
        <taxon>Flavobacteriales</taxon>
        <taxon>Flavobacteriaceae</taxon>
        <taxon>Spongiivirga</taxon>
    </lineage>
</organism>
<dbReference type="Proteomes" id="UP000474296">
    <property type="component" value="Unassembled WGS sequence"/>
</dbReference>
<evidence type="ECO:0000313" key="4">
    <source>
        <dbReference type="Proteomes" id="UP000474296"/>
    </source>
</evidence>
<dbReference type="Pfam" id="PF14232">
    <property type="entry name" value="DUF4334"/>
    <property type="match status" value="1"/>
</dbReference>
<dbReference type="Pfam" id="PF14231">
    <property type="entry name" value="GXWXG"/>
    <property type="match status" value="1"/>
</dbReference>